<keyword evidence="7" id="KW-0067">ATP-binding</keyword>
<sequence length="1256" mass="141203">MAQNVNDTKKVDTVSGGPGGARRRTSGPKKYDGIETLSSGHKLIGSIIRCDWDHLDARVREVERKATIAWSSPERRAKATDAAIDNGEGGVDSSSTRNRKRRHPHPGKPFFPDSLNVEELYDRISGASKYLGDENDGRADGESSESRPPSPSSSSRPENLVDLPDDIIATSIAPYLRARSLHSLRVVNRKLHRSLRAVVPGLRLKLFHHQIRSLEWMEMRERQCVTEEDIVRRGGSCRVDGVHPPRRDEGEIACGGDYHRAVTGGATVLLRPRPDSGHSGDAWGGRPLRFDSETGRLVSLDCGAKKNTRCARGGLLCDDPGLGKTITVVSLILRTFGLSNEARVDTVQAVDDCELFYSYWNSSFLTAYDRRREILRLITRLVNSDRESSWFVSPINPDFDEVPDYLDVISTPISLQDIRNKYKNDCKDFKAFEADVELCFSNGMTYNPPHHDVYKAAERLSKNFSELTNEVKRQNIENATKSISRRYGMAKDPNTRSLVNSFEAKKRAEFEESLLPSSSTLLVVPNPLIHHWKEQLLLHIDFGYISKNGSRSPLIYYHTSKRNIINSDKNISFNLRSISDPVIFIDDGSKELPPPSVLARFRVVLTSYNRFTAEWKHGNVEQEIRASKKSSGGGCNYWGDGAPEASSLLKVSWLRVIIDEGHVLGKSANNLFQFASWLSAERLWAMTGTPTQQIATQNGLTNLFCISNFLKHEFFSQRLGRKHAWNALLSTGWRGGDFSSFFRHTKADLVEIPPPVYSYVDLDLSQSETATYNTIVSGIRMNIITTSMSGKTSGWQDSLLNPRQSRYALEALTNLRVACCGGAQILPQIKNTHWGETLEMCRRIHNLDDVQVQIVNNFIYRAKAGELSGCHSCGVQLQVLFVIPCGHLICSECINNETTSCPVCQKPFDVDDFQRLQPGLDNQFCLNLQEEKKEREKQLALKRAFADSSQPGRRSDVDVLEEFEVNAPTANHARSHRRGESCVYSSLLSDGKCTICREEHYDCNFIKDGKQCSICFKYAEECPDYNRKSKYVIEQILQLRDFINDGTGRFSFSPTAARLFAISGKVQSAHRQLKAIVFSQFRTIYEYFGDHLIRRFGGACVADYSFGGTRNQELQKFIHSPECFVMLLSKQGAVGLDLSFVTHIFFLDSIFDKSLKSQVVARAYRMGALGPVFVEQLTAKSTIEEVMNEMNEAKQTGQTALDAISDPKEKHAKLHKLLKSAKLIRPPQESKVKKRKIMESSDDATGAKTGRIRFQD</sequence>
<evidence type="ECO:0000256" key="7">
    <source>
        <dbReference type="ARBA" id="ARBA00022840"/>
    </source>
</evidence>
<dbReference type="GO" id="GO:0005524">
    <property type="term" value="F:ATP binding"/>
    <property type="evidence" value="ECO:0007669"/>
    <property type="project" value="UniProtKB-KW"/>
</dbReference>
<evidence type="ECO:0000313" key="15">
    <source>
        <dbReference type="Proteomes" id="UP001530315"/>
    </source>
</evidence>
<dbReference type="CDD" id="cd04369">
    <property type="entry name" value="Bromodomain"/>
    <property type="match status" value="1"/>
</dbReference>
<evidence type="ECO:0000259" key="13">
    <source>
        <dbReference type="PROSITE" id="PS50089"/>
    </source>
</evidence>
<dbReference type="PROSITE" id="PS50089">
    <property type="entry name" value="ZF_RING_2"/>
    <property type="match status" value="1"/>
</dbReference>
<evidence type="ECO:0000256" key="2">
    <source>
        <dbReference type="ARBA" id="ARBA00022741"/>
    </source>
</evidence>
<evidence type="ECO:0000313" key="14">
    <source>
        <dbReference type="EMBL" id="KAL3774293.1"/>
    </source>
</evidence>
<evidence type="ECO:0000256" key="4">
    <source>
        <dbReference type="ARBA" id="ARBA00022801"/>
    </source>
</evidence>
<dbReference type="Pfam" id="PF00439">
    <property type="entry name" value="Bromodomain"/>
    <property type="match status" value="1"/>
</dbReference>
<feature type="compositionally biased region" description="Basic and acidic residues" evidence="11">
    <location>
        <begin position="131"/>
        <end position="145"/>
    </location>
</feature>
<dbReference type="PRINTS" id="PR00503">
    <property type="entry name" value="BROMODOMAIN"/>
</dbReference>
<feature type="region of interest" description="Disordered" evidence="11">
    <location>
        <begin position="129"/>
        <end position="162"/>
    </location>
</feature>
<feature type="domain" description="RING-type" evidence="13">
    <location>
        <begin position="870"/>
        <end position="905"/>
    </location>
</feature>
<dbReference type="EMBL" id="JALLAZ020001477">
    <property type="protein sequence ID" value="KAL3774293.1"/>
    <property type="molecule type" value="Genomic_DNA"/>
</dbReference>
<dbReference type="InterPro" id="IPR050628">
    <property type="entry name" value="SNF2_RAD54_helicase_TF"/>
</dbReference>
<dbReference type="InterPro" id="IPR038718">
    <property type="entry name" value="SNF2-like_sf"/>
</dbReference>
<protein>
    <submittedName>
        <fullName evidence="14">Uncharacterized protein</fullName>
    </submittedName>
</protein>
<dbReference type="InterPro" id="IPR017907">
    <property type="entry name" value="Znf_RING_CS"/>
</dbReference>
<dbReference type="Gene3D" id="3.40.50.10810">
    <property type="entry name" value="Tandem AAA-ATPase domain"/>
    <property type="match status" value="1"/>
</dbReference>
<proteinExistence type="predicted"/>
<keyword evidence="2" id="KW-0547">Nucleotide-binding</keyword>
<dbReference type="CDD" id="cd18793">
    <property type="entry name" value="SF2_C_SNF"/>
    <property type="match status" value="1"/>
</dbReference>
<keyword evidence="4" id="KW-0378">Hydrolase</keyword>
<dbReference type="PANTHER" id="PTHR45626:SF14">
    <property type="entry name" value="ATP-DEPENDENT DNA HELICASE (EUROFUNG)"/>
    <property type="match status" value="1"/>
</dbReference>
<dbReference type="Gene3D" id="1.20.920.10">
    <property type="entry name" value="Bromodomain-like"/>
    <property type="match status" value="1"/>
</dbReference>
<accession>A0ABD3NG34</accession>
<dbReference type="Gene3D" id="3.30.40.10">
    <property type="entry name" value="Zinc/RING finger domain, C3HC4 (zinc finger)"/>
    <property type="match status" value="1"/>
</dbReference>
<keyword evidence="5" id="KW-0347">Helicase</keyword>
<dbReference type="Pfam" id="PF14447">
    <property type="entry name" value="Prok-RING_4"/>
    <property type="match status" value="1"/>
</dbReference>
<dbReference type="InterPro" id="IPR000330">
    <property type="entry name" value="SNF2_N"/>
</dbReference>
<reference evidence="14 15" key="1">
    <citation type="submission" date="2024-10" db="EMBL/GenBank/DDBJ databases">
        <title>Updated reference genomes for cyclostephanoid diatoms.</title>
        <authorList>
            <person name="Roberts W.R."/>
            <person name="Alverson A.J."/>
        </authorList>
    </citation>
    <scope>NUCLEOTIDE SEQUENCE [LARGE SCALE GENOMIC DNA]</scope>
    <source>
        <strain evidence="14 15">AJA276-08</strain>
    </source>
</reference>
<evidence type="ECO:0000256" key="11">
    <source>
        <dbReference type="SAM" id="MobiDB-lite"/>
    </source>
</evidence>
<dbReference type="InterPro" id="IPR049730">
    <property type="entry name" value="SNF2/RAD54-like_C"/>
</dbReference>
<dbReference type="SUPFAM" id="SSF57850">
    <property type="entry name" value="RING/U-box"/>
    <property type="match status" value="1"/>
</dbReference>
<evidence type="ECO:0000256" key="8">
    <source>
        <dbReference type="ARBA" id="ARBA00023117"/>
    </source>
</evidence>
<evidence type="ECO:0000259" key="12">
    <source>
        <dbReference type="PROSITE" id="PS50014"/>
    </source>
</evidence>
<evidence type="ECO:0000256" key="9">
    <source>
        <dbReference type="PROSITE-ProRule" id="PRU00035"/>
    </source>
</evidence>
<dbReference type="GO" id="GO:0008270">
    <property type="term" value="F:zinc ion binding"/>
    <property type="evidence" value="ECO:0007669"/>
    <property type="project" value="UniProtKB-KW"/>
</dbReference>
<comment type="caution">
    <text evidence="14">The sequence shown here is derived from an EMBL/GenBank/DDBJ whole genome shotgun (WGS) entry which is preliminary data.</text>
</comment>
<dbReference type="SMART" id="SM00297">
    <property type="entry name" value="BROMO"/>
    <property type="match status" value="1"/>
</dbReference>
<dbReference type="SMART" id="SM00184">
    <property type="entry name" value="RING"/>
    <property type="match status" value="1"/>
</dbReference>
<keyword evidence="3 10" id="KW-0863">Zinc-finger</keyword>
<evidence type="ECO:0000256" key="5">
    <source>
        <dbReference type="ARBA" id="ARBA00022806"/>
    </source>
</evidence>
<dbReference type="PROSITE" id="PS00518">
    <property type="entry name" value="ZF_RING_1"/>
    <property type="match status" value="1"/>
</dbReference>
<dbReference type="Pfam" id="PF00176">
    <property type="entry name" value="SNF2-rel_dom"/>
    <property type="match status" value="1"/>
</dbReference>
<feature type="compositionally biased region" description="Basic residues" evidence="11">
    <location>
        <begin position="97"/>
        <end position="106"/>
    </location>
</feature>
<keyword evidence="6" id="KW-0862">Zinc</keyword>
<dbReference type="AlphaFoldDB" id="A0ABD3NG34"/>
<dbReference type="Pfam" id="PF00271">
    <property type="entry name" value="Helicase_C"/>
    <property type="match status" value="1"/>
</dbReference>
<dbReference type="SUPFAM" id="SSF47370">
    <property type="entry name" value="Bromodomain"/>
    <property type="match status" value="1"/>
</dbReference>
<evidence type="ECO:0000256" key="6">
    <source>
        <dbReference type="ARBA" id="ARBA00022833"/>
    </source>
</evidence>
<keyword evidence="1" id="KW-0479">Metal-binding</keyword>
<dbReference type="InterPro" id="IPR036427">
    <property type="entry name" value="Bromodomain-like_sf"/>
</dbReference>
<organism evidence="14 15">
    <name type="scientific">Stephanodiscus triporus</name>
    <dbReference type="NCBI Taxonomy" id="2934178"/>
    <lineage>
        <taxon>Eukaryota</taxon>
        <taxon>Sar</taxon>
        <taxon>Stramenopiles</taxon>
        <taxon>Ochrophyta</taxon>
        <taxon>Bacillariophyta</taxon>
        <taxon>Coscinodiscophyceae</taxon>
        <taxon>Thalassiosirophycidae</taxon>
        <taxon>Stephanodiscales</taxon>
        <taxon>Stephanodiscaceae</taxon>
        <taxon>Stephanodiscus</taxon>
    </lineage>
</organism>
<dbReference type="Gene3D" id="3.40.50.300">
    <property type="entry name" value="P-loop containing nucleotide triphosphate hydrolases"/>
    <property type="match status" value="1"/>
</dbReference>
<dbReference type="PANTHER" id="PTHR45626">
    <property type="entry name" value="TRANSCRIPTION TERMINATION FACTOR 2-RELATED"/>
    <property type="match status" value="1"/>
</dbReference>
<dbReference type="InterPro" id="IPR001650">
    <property type="entry name" value="Helicase_C-like"/>
</dbReference>
<dbReference type="InterPro" id="IPR001487">
    <property type="entry name" value="Bromodomain"/>
</dbReference>
<dbReference type="InterPro" id="IPR027417">
    <property type="entry name" value="P-loop_NTPase"/>
</dbReference>
<name>A0ABD3NG34_9STRA</name>
<dbReference type="InterPro" id="IPR013083">
    <property type="entry name" value="Znf_RING/FYVE/PHD"/>
</dbReference>
<dbReference type="PROSITE" id="PS50014">
    <property type="entry name" value="BROMODOMAIN_2"/>
    <property type="match status" value="1"/>
</dbReference>
<feature type="region of interest" description="Disordered" evidence="11">
    <location>
        <begin position="1"/>
        <end position="33"/>
    </location>
</feature>
<keyword evidence="15" id="KW-1185">Reference proteome</keyword>
<dbReference type="InterPro" id="IPR001841">
    <property type="entry name" value="Znf_RING"/>
</dbReference>
<evidence type="ECO:0000256" key="3">
    <source>
        <dbReference type="ARBA" id="ARBA00022771"/>
    </source>
</evidence>
<feature type="region of interest" description="Disordered" evidence="11">
    <location>
        <begin position="72"/>
        <end position="114"/>
    </location>
</feature>
<dbReference type="SMART" id="SM00487">
    <property type="entry name" value="DEXDc"/>
    <property type="match status" value="1"/>
</dbReference>
<evidence type="ECO:0000256" key="10">
    <source>
        <dbReference type="PROSITE-ProRule" id="PRU00175"/>
    </source>
</evidence>
<dbReference type="GO" id="GO:0004386">
    <property type="term" value="F:helicase activity"/>
    <property type="evidence" value="ECO:0007669"/>
    <property type="project" value="UniProtKB-KW"/>
</dbReference>
<feature type="domain" description="Bromo" evidence="12">
    <location>
        <begin position="383"/>
        <end position="454"/>
    </location>
</feature>
<gene>
    <name evidence="14" type="ORF">ACHAW5_010197</name>
</gene>
<dbReference type="GO" id="GO:0016787">
    <property type="term" value="F:hydrolase activity"/>
    <property type="evidence" value="ECO:0007669"/>
    <property type="project" value="UniProtKB-KW"/>
</dbReference>
<dbReference type="Proteomes" id="UP001530315">
    <property type="component" value="Unassembled WGS sequence"/>
</dbReference>
<feature type="region of interest" description="Disordered" evidence="11">
    <location>
        <begin position="1227"/>
        <end position="1256"/>
    </location>
</feature>
<evidence type="ECO:0000256" key="1">
    <source>
        <dbReference type="ARBA" id="ARBA00022723"/>
    </source>
</evidence>
<keyword evidence="8 9" id="KW-0103">Bromodomain</keyword>
<dbReference type="InterPro" id="IPR014001">
    <property type="entry name" value="Helicase_ATP-bd"/>
</dbReference>
<dbReference type="SUPFAM" id="SSF52540">
    <property type="entry name" value="P-loop containing nucleoside triphosphate hydrolases"/>
    <property type="match status" value="2"/>
</dbReference>